<dbReference type="RefSeq" id="WP_130429489.1">
    <property type="nucleotide sequence ID" value="NZ_CP034841.1"/>
</dbReference>
<keyword evidence="3" id="KW-1185">Reference proteome</keyword>
<evidence type="ECO:0000313" key="3">
    <source>
        <dbReference type="Proteomes" id="UP000289326"/>
    </source>
</evidence>
<sequence length="153" mass="17601">MKKNLKIILSLASFTTLPALVSCAKTIKNEPEKVSNEQQNSLFKLYQNQAVKKINDLNSLSLQNLVKNLELNYPQNLDENQYKTLNFNLEQIANLYIGVLNLNKTTPDKKVEIEFANEHKIKQDIVQYTDLLSKLNKEINLDNFNSTLIENCN</sequence>
<dbReference type="Proteomes" id="UP000289326">
    <property type="component" value="Chromosome"/>
</dbReference>
<evidence type="ECO:0000313" key="2">
    <source>
        <dbReference type="EMBL" id="QBF34712.1"/>
    </source>
</evidence>
<protein>
    <recommendedName>
        <fullName evidence="4">Lipoprotein</fullName>
    </recommendedName>
</protein>
<feature type="chain" id="PRO_5020450652" description="Lipoprotein" evidence="1">
    <location>
        <begin position="25"/>
        <end position="153"/>
    </location>
</feature>
<dbReference type="PROSITE" id="PS51257">
    <property type="entry name" value="PROKAR_LIPOPROTEIN"/>
    <property type="match status" value="1"/>
</dbReference>
<organism evidence="2 3">
    <name type="scientific">Mycoplasmopsis phocirhinis</name>
    <dbReference type="NCBI Taxonomy" id="142650"/>
    <lineage>
        <taxon>Bacteria</taxon>
        <taxon>Bacillati</taxon>
        <taxon>Mycoplasmatota</taxon>
        <taxon>Mycoplasmoidales</taxon>
        <taxon>Metamycoplasmataceae</taxon>
        <taxon>Mycoplasmopsis</taxon>
    </lineage>
</organism>
<dbReference type="EMBL" id="CP034841">
    <property type="protein sequence ID" value="QBF34712.1"/>
    <property type="molecule type" value="Genomic_DNA"/>
</dbReference>
<evidence type="ECO:0000256" key="1">
    <source>
        <dbReference type="SAM" id="SignalP"/>
    </source>
</evidence>
<dbReference type="AlphaFoldDB" id="A0A4V0ZAH4"/>
<gene>
    <name evidence="2" type="ORF">EG856_02165</name>
</gene>
<evidence type="ECO:0008006" key="4">
    <source>
        <dbReference type="Google" id="ProtNLM"/>
    </source>
</evidence>
<dbReference type="KEGG" id="mphi:EG856_02165"/>
<feature type="signal peptide" evidence="1">
    <location>
        <begin position="1"/>
        <end position="24"/>
    </location>
</feature>
<reference evidence="2 3" key="1">
    <citation type="submission" date="2019-01" db="EMBL/GenBank/DDBJ databases">
        <title>Complete sequence and annotation of the Mycoplasma phocirhinis strain 852T genome.</title>
        <authorList>
            <person name="Frasca S.Jr."/>
            <person name="Kutish G.F."/>
            <person name="Castellanos Gell J."/>
            <person name="Michaels D.L."/>
            <person name="Brown D.R."/>
        </authorList>
    </citation>
    <scope>NUCLEOTIDE SEQUENCE [LARGE SCALE GENOMIC DNA]</scope>
    <source>
        <strain evidence="2 3">852</strain>
    </source>
</reference>
<accession>A0A4V0ZAH4</accession>
<keyword evidence="1" id="KW-0732">Signal</keyword>
<name>A0A4V0ZAH4_9BACT</name>
<proteinExistence type="predicted"/>